<accession>A0ABQ5H283</accession>
<evidence type="ECO:0000256" key="2">
    <source>
        <dbReference type="SAM" id="MobiDB-lite"/>
    </source>
</evidence>
<reference evidence="3" key="1">
    <citation type="journal article" date="2022" name="Int. J. Mol. Sci.">
        <title>Draft Genome of Tanacetum Coccineum: Genomic Comparison of Closely Related Tanacetum-Family Plants.</title>
        <authorList>
            <person name="Yamashiro T."/>
            <person name="Shiraishi A."/>
            <person name="Nakayama K."/>
            <person name="Satake H."/>
        </authorList>
    </citation>
    <scope>NUCLEOTIDE SEQUENCE</scope>
</reference>
<comment type="caution">
    <text evidence="3">The sequence shown here is derived from an EMBL/GenBank/DDBJ whole genome shotgun (WGS) entry which is preliminary data.</text>
</comment>
<sequence length="615" mass="68526">MSLEGSDDLVLLDAEPAGPVLEAGSLPKFDMHVHKSSLTETQVKCLARCYGIPEDLHPRVVLEGMTMNALPSDALGLYAHHFQHRRLKLRLPWPGDITILVLPTLFHKSNEYNASNVTKLREVVISLHNPPPSLLYVAGLSNVWKHVGHAFYLKDSKGKVLSMAEFLRLPNFKGCKITAGVLLPPGTARVTHLSNPADTLEAIPPKTADMVVVEIPCRKVLDDKEKKRKKAEEKAAVNSPAADIQAEKVGIDKDAGEDGPRKKRKVRARPQVQSVSEHVSSPTPLNRVKPLETLANEECVSPPASSKRMGGHGDNEGGLSGLKTQPTPICHSGQHLETVEKLVCDKVIPDEEASYSAGCFGNLRFTPQWGLTDSSRMDNSHECRDMMSNLFTPAYHEFFNEGALTEEHVDLVYAYESCKDVKARYKDCQKELAKVQAAYDRKVSDYDQLSKNYEGALVREKRAQERLEELEEDKRKGEKEHYAIEAGRGKMVRQRIINQYLPTFVRWLHLSAEYKRSLGRVFSLAMGKGFIDGISIGRKDVDIQAILKATPNMDPTSSDVFIGEYEKLFDQRYLYVDKVARMYLLDHIGLQNVMPDETGPTLGGGPCDTPTPSYA</sequence>
<protein>
    <submittedName>
        <fullName evidence="3">Uncharacterized protein</fullName>
    </submittedName>
</protein>
<evidence type="ECO:0000256" key="1">
    <source>
        <dbReference type="SAM" id="Coils"/>
    </source>
</evidence>
<feature type="coiled-coil region" evidence="1">
    <location>
        <begin position="418"/>
        <end position="480"/>
    </location>
</feature>
<reference evidence="3" key="2">
    <citation type="submission" date="2022-01" db="EMBL/GenBank/DDBJ databases">
        <authorList>
            <person name="Yamashiro T."/>
            <person name="Shiraishi A."/>
            <person name="Satake H."/>
            <person name="Nakayama K."/>
        </authorList>
    </citation>
    <scope>NUCLEOTIDE SEQUENCE</scope>
</reference>
<proteinExistence type="predicted"/>
<keyword evidence="4" id="KW-1185">Reference proteome</keyword>
<evidence type="ECO:0000313" key="4">
    <source>
        <dbReference type="Proteomes" id="UP001151760"/>
    </source>
</evidence>
<dbReference type="EMBL" id="BQNB010019059">
    <property type="protein sequence ID" value="GJT81173.1"/>
    <property type="molecule type" value="Genomic_DNA"/>
</dbReference>
<dbReference type="Proteomes" id="UP001151760">
    <property type="component" value="Unassembled WGS sequence"/>
</dbReference>
<feature type="region of interest" description="Disordered" evidence="2">
    <location>
        <begin position="223"/>
        <end position="286"/>
    </location>
</feature>
<feature type="compositionally biased region" description="Basic and acidic residues" evidence="2">
    <location>
        <begin position="223"/>
        <end position="235"/>
    </location>
</feature>
<name>A0ABQ5H283_9ASTR</name>
<gene>
    <name evidence="3" type="ORF">Tco_1055515</name>
</gene>
<feature type="compositionally biased region" description="Polar residues" evidence="2">
    <location>
        <begin position="271"/>
        <end position="284"/>
    </location>
</feature>
<evidence type="ECO:0000313" key="3">
    <source>
        <dbReference type="EMBL" id="GJT81173.1"/>
    </source>
</evidence>
<organism evidence="3 4">
    <name type="scientific">Tanacetum coccineum</name>
    <dbReference type="NCBI Taxonomy" id="301880"/>
    <lineage>
        <taxon>Eukaryota</taxon>
        <taxon>Viridiplantae</taxon>
        <taxon>Streptophyta</taxon>
        <taxon>Embryophyta</taxon>
        <taxon>Tracheophyta</taxon>
        <taxon>Spermatophyta</taxon>
        <taxon>Magnoliopsida</taxon>
        <taxon>eudicotyledons</taxon>
        <taxon>Gunneridae</taxon>
        <taxon>Pentapetalae</taxon>
        <taxon>asterids</taxon>
        <taxon>campanulids</taxon>
        <taxon>Asterales</taxon>
        <taxon>Asteraceae</taxon>
        <taxon>Asteroideae</taxon>
        <taxon>Anthemideae</taxon>
        <taxon>Anthemidinae</taxon>
        <taxon>Tanacetum</taxon>
    </lineage>
</organism>
<feature type="compositionally biased region" description="Basic and acidic residues" evidence="2">
    <location>
        <begin position="245"/>
        <end position="260"/>
    </location>
</feature>
<keyword evidence="1" id="KW-0175">Coiled coil</keyword>